<dbReference type="InterPro" id="IPR036188">
    <property type="entry name" value="FAD/NAD-bd_sf"/>
</dbReference>
<sequence length="414" mass="44824">MSTKQTYDVIVIGGGASGMMAAGRAASRGKKVLLLEKNKALGEKLKISGGGRCNITNAEEDPHVLLPHYGAAEKFLYSPFSIFGVKQTFEFFPSRGLPLVVEAHKRAFPKTQKAFDVFLVLEKYLADGHVVVQTSSAVTKIVGKDGHIEKVFVGKTEYVADSFILATGGVSHPETGSTGDGFKWLKDLGFEVQNPTPTLVPIAVSEKWVKKLSGISLDPARVTFFVDGMRSFVLKGRILFTHFGLSGPTILNAASKIADALHEGEVTALVDAFPDTDHGALDTKLVEFFDANKNKSLKNVFKAFAPDGMSDAILSQVKSIDPMVKVHSLKKEDRKMLVQTMKSLSITVEGLMGNDMAIVSDGGLPVTEVDAKTMRTKKYDNLYVTGDLLHIRRPSGGFSLQLCWTTGFSAGENC</sequence>
<dbReference type="Pfam" id="PF22780">
    <property type="entry name" value="HI0933_like_1st"/>
    <property type="match status" value="1"/>
</dbReference>
<organism evidence="6 7">
    <name type="scientific">Candidatus Uhrbacteria bacterium RIFCSPLOWO2_02_FULL_48_18</name>
    <dbReference type="NCBI Taxonomy" id="1802408"/>
    <lineage>
        <taxon>Bacteria</taxon>
        <taxon>Candidatus Uhriibacteriota</taxon>
    </lineage>
</organism>
<keyword evidence="2" id="KW-0285">Flavoprotein</keyword>
<dbReference type="PRINTS" id="PR00368">
    <property type="entry name" value="FADPNR"/>
</dbReference>
<dbReference type="InterPro" id="IPR057661">
    <property type="entry name" value="RsdA/BaiN/AoA(So)_Rossmann"/>
</dbReference>
<gene>
    <name evidence="6" type="ORF">A3I41_02140</name>
</gene>
<dbReference type="Gene3D" id="2.40.30.10">
    <property type="entry name" value="Translation factors"/>
    <property type="match status" value="1"/>
</dbReference>
<dbReference type="NCBIfam" id="TIGR00275">
    <property type="entry name" value="aminoacetone oxidase family FAD-binding enzyme"/>
    <property type="match status" value="1"/>
</dbReference>
<dbReference type="PANTHER" id="PTHR42887">
    <property type="entry name" value="OS12G0638800 PROTEIN"/>
    <property type="match status" value="1"/>
</dbReference>
<dbReference type="InterPro" id="IPR055178">
    <property type="entry name" value="RsdA/BaiN/AoA(So)-like_dom"/>
</dbReference>
<reference evidence="6 7" key="1">
    <citation type="journal article" date="2016" name="Nat. Commun.">
        <title>Thousands of microbial genomes shed light on interconnected biogeochemical processes in an aquifer system.</title>
        <authorList>
            <person name="Anantharaman K."/>
            <person name="Brown C.T."/>
            <person name="Hug L.A."/>
            <person name="Sharon I."/>
            <person name="Castelle C.J."/>
            <person name="Probst A.J."/>
            <person name="Thomas B.C."/>
            <person name="Singh A."/>
            <person name="Wilkins M.J."/>
            <person name="Karaoz U."/>
            <person name="Brodie E.L."/>
            <person name="Williams K.H."/>
            <person name="Hubbard S.S."/>
            <person name="Banfield J.F."/>
        </authorList>
    </citation>
    <scope>NUCLEOTIDE SEQUENCE [LARGE SCALE GENOMIC DNA]</scope>
</reference>
<evidence type="ECO:0008006" key="8">
    <source>
        <dbReference type="Google" id="ProtNLM"/>
    </source>
</evidence>
<dbReference type="Gene3D" id="1.10.8.260">
    <property type="entry name" value="HI0933 insert domain-like"/>
    <property type="match status" value="1"/>
</dbReference>
<dbReference type="InterPro" id="IPR023166">
    <property type="entry name" value="BaiN-like_dom_sf"/>
</dbReference>
<protein>
    <recommendedName>
        <fullName evidence="8">FAD-dependent oxidoreductase</fullName>
    </recommendedName>
</protein>
<evidence type="ECO:0000313" key="6">
    <source>
        <dbReference type="EMBL" id="OGL86338.1"/>
    </source>
</evidence>
<feature type="domain" description="RsdA/BaiN/AoA(So)-like insert" evidence="5">
    <location>
        <begin position="197"/>
        <end position="359"/>
    </location>
</feature>
<evidence type="ECO:0000256" key="3">
    <source>
        <dbReference type="ARBA" id="ARBA00022827"/>
    </source>
</evidence>
<dbReference type="Gene3D" id="3.50.50.60">
    <property type="entry name" value="FAD/NAD(P)-binding domain"/>
    <property type="match status" value="1"/>
</dbReference>
<dbReference type="Pfam" id="PF03486">
    <property type="entry name" value="HI0933_like"/>
    <property type="match status" value="1"/>
</dbReference>
<evidence type="ECO:0000313" key="7">
    <source>
        <dbReference type="Proteomes" id="UP000176593"/>
    </source>
</evidence>
<proteinExistence type="predicted"/>
<evidence type="ECO:0000259" key="4">
    <source>
        <dbReference type="Pfam" id="PF03486"/>
    </source>
</evidence>
<dbReference type="AlphaFoldDB" id="A0A1F7V8E0"/>
<comment type="caution">
    <text evidence="6">The sequence shown here is derived from an EMBL/GenBank/DDBJ whole genome shotgun (WGS) entry which is preliminary data.</text>
</comment>
<keyword evidence="3" id="KW-0274">FAD</keyword>
<dbReference type="EMBL" id="MGEQ01000010">
    <property type="protein sequence ID" value="OGL86338.1"/>
    <property type="molecule type" value="Genomic_DNA"/>
</dbReference>
<dbReference type="SUPFAM" id="SSF160996">
    <property type="entry name" value="HI0933 insert domain-like"/>
    <property type="match status" value="1"/>
</dbReference>
<evidence type="ECO:0000256" key="2">
    <source>
        <dbReference type="ARBA" id="ARBA00022630"/>
    </source>
</evidence>
<comment type="cofactor">
    <cofactor evidence="1">
        <name>FAD</name>
        <dbReference type="ChEBI" id="CHEBI:57692"/>
    </cofactor>
</comment>
<name>A0A1F7V8E0_9BACT</name>
<feature type="domain" description="RsdA/BaiN/AoA(So)-like Rossmann fold-like" evidence="4">
    <location>
        <begin position="8"/>
        <end position="412"/>
    </location>
</feature>
<evidence type="ECO:0000259" key="5">
    <source>
        <dbReference type="Pfam" id="PF22780"/>
    </source>
</evidence>
<dbReference type="PANTHER" id="PTHR42887:SF2">
    <property type="entry name" value="OS12G0638800 PROTEIN"/>
    <property type="match status" value="1"/>
</dbReference>
<dbReference type="PRINTS" id="PR00411">
    <property type="entry name" value="PNDRDTASEI"/>
</dbReference>
<dbReference type="InterPro" id="IPR004792">
    <property type="entry name" value="BaiN-like"/>
</dbReference>
<evidence type="ECO:0000256" key="1">
    <source>
        <dbReference type="ARBA" id="ARBA00001974"/>
    </source>
</evidence>
<dbReference type="Proteomes" id="UP000176593">
    <property type="component" value="Unassembled WGS sequence"/>
</dbReference>
<dbReference type="SUPFAM" id="SSF51905">
    <property type="entry name" value="FAD/NAD(P)-binding domain"/>
    <property type="match status" value="1"/>
</dbReference>
<accession>A0A1F7V8E0</accession>